<evidence type="ECO:0000313" key="2">
    <source>
        <dbReference type="EMBL" id="MEQ2157864.1"/>
    </source>
</evidence>
<feature type="compositionally biased region" description="Polar residues" evidence="1">
    <location>
        <begin position="101"/>
        <end position="117"/>
    </location>
</feature>
<evidence type="ECO:0000313" key="3">
    <source>
        <dbReference type="Proteomes" id="UP001476798"/>
    </source>
</evidence>
<dbReference type="Proteomes" id="UP001476798">
    <property type="component" value="Unassembled WGS sequence"/>
</dbReference>
<gene>
    <name evidence="2" type="ORF">GOODEAATRI_006195</name>
</gene>
<organism evidence="2 3">
    <name type="scientific">Goodea atripinnis</name>
    <dbReference type="NCBI Taxonomy" id="208336"/>
    <lineage>
        <taxon>Eukaryota</taxon>
        <taxon>Metazoa</taxon>
        <taxon>Chordata</taxon>
        <taxon>Craniata</taxon>
        <taxon>Vertebrata</taxon>
        <taxon>Euteleostomi</taxon>
        <taxon>Actinopterygii</taxon>
        <taxon>Neopterygii</taxon>
        <taxon>Teleostei</taxon>
        <taxon>Neoteleostei</taxon>
        <taxon>Acanthomorphata</taxon>
        <taxon>Ovalentaria</taxon>
        <taxon>Atherinomorphae</taxon>
        <taxon>Cyprinodontiformes</taxon>
        <taxon>Goodeidae</taxon>
        <taxon>Goodea</taxon>
    </lineage>
</organism>
<sequence>SSLMSQIKEERKQSLIYIPPPGTWGRRHEVWLIHGSRDGRKAKWRMSLSPSGLPGGVRNIVPVRGAQWGPVEDTKGGLLQLPVTLRPIQQLFGVYTGVLNPRTQPSHKGTSLASAQRSPLLAPS</sequence>
<evidence type="ECO:0000256" key="1">
    <source>
        <dbReference type="SAM" id="MobiDB-lite"/>
    </source>
</evidence>
<feature type="non-terminal residue" evidence="2">
    <location>
        <position position="1"/>
    </location>
</feature>
<name>A0ABV0MFI8_9TELE</name>
<keyword evidence="3" id="KW-1185">Reference proteome</keyword>
<protein>
    <submittedName>
        <fullName evidence="2">Uncharacterized protein</fullName>
    </submittedName>
</protein>
<reference evidence="2 3" key="1">
    <citation type="submission" date="2021-06" db="EMBL/GenBank/DDBJ databases">
        <authorList>
            <person name="Palmer J.M."/>
        </authorList>
    </citation>
    <scope>NUCLEOTIDE SEQUENCE [LARGE SCALE GENOMIC DNA]</scope>
    <source>
        <strain evidence="2 3">GA_2019</strain>
        <tissue evidence="2">Muscle</tissue>
    </source>
</reference>
<dbReference type="EMBL" id="JAHRIO010000292">
    <property type="protein sequence ID" value="MEQ2157864.1"/>
    <property type="molecule type" value="Genomic_DNA"/>
</dbReference>
<proteinExistence type="predicted"/>
<feature type="region of interest" description="Disordered" evidence="1">
    <location>
        <begin position="100"/>
        <end position="124"/>
    </location>
</feature>
<comment type="caution">
    <text evidence="2">The sequence shown here is derived from an EMBL/GenBank/DDBJ whole genome shotgun (WGS) entry which is preliminary data.</text>
</comment>
<accession>A0ABV0MFI8</accession>